<dbReference type="AlphaFoldDB" id="A0ABD1XFC5"/>
<evidence type="ECO:0000256" key="1">
    <source>
        <dbReference type="SAM" id="MobiDB-lite"/>
    </source>
</evidence>
<organism evidence="2 3">
    <name type="scientific">Riccia fluitans</name>
    <dbReference type="NCBI Taxonomy" id="41844"/>
    <lineage>
        <taxon>Eukaryota</taxon>
        <taxon>Viridiplantae</taxon>
        <taxon>Streptophyta</taxon>
        <taxon>Embryophyta</taxon>
        <taxon>Marchantiophyta</taxon>
        <taxon>Marchantiopsida</taxon>
        <taxon>Marchantiidae</taxon>
        <taxon>Marchantiales</taxon>
        <taxon>Ricciaceae</taxon>
        <taxon>Riccia</taxon>
    </lineage>
</organism>
<dbReference type="Proteomes" id="UP001605036">
    <property type="component" value="Unassembled WGS sequence"/>
</dbReference>
<evidence type="ECO:0000313" key="2">
    <source>
        <dbReference type="EMBL" id="KAL2607656.1"/>
    </source>
</evidence>
<feature type="compositionally biased region" description="Basic and acidic residues" evidence="1">
    <location>
        <begin position="1"/>
        <end position="18"/>
    </location>
</feature>
<feature type="region of interest" description="Disordered" evidence="1">
    <location>
        <begin position="1"/>
        <end position="27"/>
    </location>
</feature>
<name>A0ABD1XFC5_9MARC</name>
<protein>
    <submittedName>
        <fullName evidence="2">Uncharacterized protein</fullName>
    </submittedName>
</protein>
<evidence type="ECO:0000313" key="3">
    <source>
        <dbReference type="Proteomes" id="UP001605036"/>
    </source>
</evidence>
<gene>
    <name evidence="2" type="ORF">R1flu_026229</name>
</gene>
<sequence length="142" mass="15341">MVHKEGSKKEGAGRRKEGSGSGRSTQVELWWSSGPSNGLVSCFVPRRVQVPPPSRLLLSSPSLSACVRLVLPLLWFRRLFCASHVTWAPVCDGAGQRAAKWFRRVTDGMLILPAAGAVRGKEGMEIDGSRGKRLQEKAEGGG</sequence>
<reference evidence="2 3" key="1">
    <citation type="submission" date="2024-09" db="EMBL/GenBank/DDBJ databases">
        <title>Chromosome-scale assembly of Riccia fluitans.</title>
        <authorList>
            <person name="Paukszto L."/>
            <person name="Sawicki J."/>
            <person name="Karawczyk K."/>
            <person name="Piernik-Szablinska J."/>
            <person name="Szczecinska M."/>
            <person name="Mazdziarz M."/>
        </authorList>
    </citation>
    <scope>NUCLEOTIDE SEQUENCE [LARGE SCALE GENOMIC DNA]</scope>
    <source>
        <strain evidence="2">Rf_01</strain>
        <tissue evidence="2">Aerial parts of the thallus</tissue>
    </source>
</reference>
<keyword evidence="3" id="KW-1185">Reference proteome</keyword>
<proteinExistence type="predicted"/>
<comment type="caution">
    <text evidence="2">The sequence shown here is derived from an EMBL/GenBank/DDBJ whole genome shotgun (WGS) entry which is preliminary data.</text>
</comment>
<accession>A0ABD1XFC5</accession>
<dbReference type="EMBL" id="JBHFFA010000008">
    <property type="protein sequence ID" value="KAL2607656.1"/>
    <property type="molecule type" value="Genomic_DNA"/>
</dbReference>